<dbReference type="InterPro" id="IPR009003">
    <property type="entry name" value="Peptidase_S1_PA"/>
</dbReference>
<dbReference type="PANTHER" id="PTHR24276">
    <property type="entry name" value="POLYSERASE-RELATED"/>
    <property type="match status" value="1"/>
</dbReference>
<evidence type="ECO:0000256" key="4">
    <source>
        <dbReference type="ARBA" id="ARBA00022757"/>
    </source>
</evidence>
<dbReference type="FunFam" id="2.40.10.10:FF:000047">
    <property type="entry name" value="Trypsin eta"/>
    <property type="match status" value="1"/>
</dbReference>
<dbReference type="CDD" id="cd00190">
    <property type="entry name" value="Tryp_SPc"/>
    <property type="match status" value="1"/>
</dbReference>
<keyword evidence="2" id="KW-0964">Secreted</keyword>
<keyword evidence="7" id="KW-0865">Zymogen</keyword>
<evidence type="ECO:0000313" key="14">
    <source>
        <dbReference type="Proteomes" id="UP001153620"/>
    </source>
</evidence>
<dbReference type="GO" id="GO:0004252">
    <property type="term" value="F:serine-type endopeptidase activity"/>
    <property type="evidence" value="ECO:0007669"/>
    <property type="project" value="InterPro"/>
</dbReference>
<keyword evidence="4" id="KW-0222">Digestion</keyword>
<keyword evidence="14" id="KW-1185">Reference proteome</keyword>
<dbReference type="InterPro" id="IPR001254">
    <property type="entry name" value="Trypsin_dom"/>
</dbReference>
<accession>A0A9P0NKF4</accession>
<comment type="similarity">
    <text evidence="9">Belongs to the peptidase S1 family. CLIP subfamily.</text>
</comment>
<dbReference type="InterPro" id="IPR001314">
    <property type="entry name" value="Peptidase_S1A"/>
</dbReference>
<dbReference type="PROSITE" id="PS00134">
    <property type="entry name" value="TRYPSIN_HIS"/>
    <property type="match status" value="1"/>
</dbReference>
<comment type="subcellular location">
    <subcellularLocation>
        <location evidence="1">Secreted</location>
    </subcellularLocation>
</comment>
<feature type="chain" id="PRO_5040301536" description="Peptidase S1 domain-containing protein" evidence="11">
    <location>
        <begin position="18"/>
        <end position="271"/>
    </location>
</feature>
<evidence type="ECO:0000313" key="13">
    <source>
        <dbReference type="EMBL" id="CAH1727712.1"/>
    </source>
</evidence>
<proteinExistence type="inferred from homology"/>
<dbReference type="GO" id="GO:0007586">
    <property type="term" value="P:digestion"/>
    <property type="evidence" value="ECO:0007669"/>
    <property type="project" value="UniProtKB-KW"/>
</dbReference>
<dbReference type="EMBL" id="OU895879">
    <property type="protein sequence ID" value="CAH1727712.1"/>
    <property type="molecule type" value="Genomic_DNA"/>
</dbReference>
<feature type="domain" description="Peptidase S1" evidence="12">
    <location>
        <begin position="26"/>
        <end position="258"/>
    </location>
</feature>
<dbReference type="Proteomes" id="UP001153620">
    <property type="component" value="Chromosome 3"/>
</dbReference>
<reference evidence="13" key="2">
    <citation type="submission" date="2022-10" db="EMBL/GenBank/DDBJ databases">
        <authorList>
            <consortium name="ENA_rothamsted_submissions"/>
            <consortium name="culmorum"/>
            <person name="King R."/>
        </authorList>
    </citation>
    <scope>NUCLEOTIDE SEQUENCE</scope>
</reference>
<dbReference type="SMART" id="SM00020">
    <property type="entry name" value="Tryp_SPc"/>
    <property type="match status" value="1"/>
</dbReference>
<organism evidence="13 14">
    <name type="scientific">Chironomus riparius</name>
    <dbReference type="NCBI Taxonomy" id="315576"/>
    <lineage>
        <taxon>Eukaryota</taxon>
        <taxon>Metazoa</taxon>
        <taxon>Ecdysozoa</taxon>
        <taxon>Arthropoda</taxon>
        <taxon>Hexapoda</taxon>
        <taxon>Insecta</taxon>
        <taxon>Pterygota</taxon>
        <taxon>Neoptera</taxon>
        <taxon>Endopterygota</taxon>
        <taxon>Diptera</taxon>
        <taxon>Nematocera</taxon>
        <taxon>Chironomoidea</taxon>
        <taxon>Chironomidae</taxon>
        <taxon>Chironominae</taxon>
        <taxon>Chironomus</taxon>
    </lineage>
</organism>
<dbReference type="AlphaFoldDB" id="A0A9P0NKF4"/>
<dbReference type="InterPro" id="IPR018114">
    <property type="entry name" value="TRYPSIN_HIS"/>
</dbReference>
<evidence type="ECO:0000256" key="2">
    <source>
        <dbReference type="ARBA" id="ARBA00022525"/>
    </source>
</evidence>
<feature type="signal peptide" evidence="11">
    <location>
        <begin position="1"/>
        <end position="17"/>
    </location>
</feature>
<gene>
    <name evidence="13" type="ORF">CHIRRI_LOCUS9952</name>
</gene>
<keyword evidence="6 10" id="KW-0720">Serine protease</keyword>
<dbReference type="InterPro" id="IPR033116">
    <property type="entry name" value="TRYPSIN_SER"/>
</dbReference>
<dbReference type="Pfam" id="PF00089">
    <property type="entry name" value="Trypsin"/>
    <property type="match status" value="1"/>
</dbReference>
<evidence type="ECO:0000256" key="9">
    <source>
        <dbReference type="ARBA" id="ARBA00024195"/>
    </source>
</evidence>
<evidence type="ECO:0000256" key="6">
    <source>
        <dbReference type="ARBA" id="ARBA00022825"/>
    </source>
</evidence>
<evidence type="ECO:0000256" key="1">
    <source>
        <dbReference type="ARBA" id="ARBA00004613"/>
    </source>
</evidence>
<evidence type="ECO:0000259" key="12">
    <source>
        <dbReference type="PROSITE" id="PS50240"/>
    </source>
</evidence>
<dbReference type="InterPro" id="IPR050430">
    <property type="entry name" value="Peptidase_S1"/>
</dbReference>
<evidence type="ECO:0000256" key="3">
    <source>
        <dbReference type="ARBA" id="ARBA00022670"/>
    </source>
</evidence>
<name>A0A9P0NKF4_9DIPT</name>
<keyword evidence="11" id="KW-0732">Signal</keyword>
<dbReference type="PANTHER" id="PTHR24276:SF98">
    <property type="entry name" value="FI18310P1-RELATED"/>
    <property type="match status" value="1"/>
</dbReference>
<keyword evidence="3 10" id="KW-0645">Protease</keyword>
<evidence type="ECO:0000256" key="10">
    <source>
        <dbReference type="RuleBase" id="RU363034"/>
    </source>
</evidence>
<dbReference type="SUPFAM" id="SSF50494">
    <property type="entry name" value="Trypsin-like serine proteases"/>
    <property type="match status" value="1"/>
</dbReference>
<evidence type="ECO:0000256" key="7">
    <source>
        <dbReference type="ARBA" id="ARBA00023145"/>
    </source>
</evidence>
<reference evidence="13" key="1">
    <citation type="submission" date="2022-01" db="EMBL/GenBank/DDBJ databases">
        <authorList>
            <person name="King R."/>
        </authorList>
    </citation>
    <scope>NUCLEOTIDE SEQUENCE</scope>
</reference>
<evidence type="ECO:0000256" key="8">
    <source>
        <dbReference type="ARBA" id="ARBA00023157"/>
    </source>
</evidence>
<dbReference type="OrthoDB" id="7790233at2759"/>
<dbReference type="PRINTS" id="PR00722">
    <property type="entry name" value="CHYMOTRYPSIN"/>
</dbReference>
<dbReference type="PROSITE" id="PS00135">
    <property type="entry name" value="TRYPSIN_SER"/>
    <property type="match status" value="1"/>
</dbReference>
<sequence>MLQQAFLLVIFVTLAATSPIEITPFVVNGTDARIEEFPFLVSLQWRFNDSTFIHYCGGTILNKDWVLTAAHCLNDDDPTTNQIEYGTTVISHGSKGINTVYFERTIIHEKFDPFTLFHDIGLIKTKSPMTIVLFEYKVKLPIPSDYFSTGTPAVLAGWGRTGTDAEISTILQKVSYQIYSQSDCADLHEEEIHYNNICAGIEGGYKGQCKGDSGGPLLVDGVQVGIVSWSNKPCAEPPYPGVFTAVAPYINWIKENTMLNIKLRMFIQIKD</sequence>
<dbReference type="GO" id="GO:0005576">
    <property type="term" value="C:extracellular region"/>
    <property type="evidence" value="ECO:0007669"/>
    <property type="project" value="UniProtKB-SubCell"/>
</dbReference>
<keyword evidence="8" id="KW-1015">Disulfide bond</keyword>
<evidence type="ECO:0000256" key="11">
    <source>
        <dbReference type="SAM" id="SignalP"/>
    </source>
</evidence>
<keyword evidence="5 10" id="KW-0378">Hydrolase</keyword>
<dbReference type="InterPro" id="IPR043504">
    <property type="entry name" value="Peptidase_S1_PA_chymotrypsin"/>
</dbReference>
<evidence type="ECO:0000256" key="5">
    <source>
        <dbReference type="ARBA" id="ARBA00022801"/>
    </source>
</evidence>
<dbReference type="PROSITE" id="PS50240">
    <property type="entry name" value="TRYPSIN_DOM"/>
    <property type="match status" value="1"/>
</dbReference>
<dbReference type="Gene3D" id="2.40.10.10">
    <property type="entry name" value="Trypsin-like serine proteases"/>
    <property type="match status" value="1"/>
</dbReference>
<dbReference type="GO" id="GO:0016485">
    <property type="term" value="P:protein processing"/>
    <property type="evidence" value="ECO:0007669"/>
    <property type="project" value="UniProtKB-ARBA"/>
</dbReference>
<protein>
    <recommendedName>
        <fullName evidence="12">Peptidase S1 domain-containing protein</fullName>
    </recommendedName>
</protein>